<gene>
    <name evidence="24" type="primary">LOC116292239</name>
</gene>
<evidence type="ECO:0000313" key="24">
    <source>
        <dbReference type="RefSeq" id="XP_031555379.1"/>
    </source>
</evidence>
<dbReference type="InterPro" id="IPR036217">
    <property type="entry name" value="MethylDNA_cys_MeTrfase_DNAb"/>
</dbReference>
<evidence type="ECO:0000256" key="10">
    <source>
        <dbReference type="ARBA" id="ARBA00022603"/>
    </source>
</evidence>
<evidence type="ECO:0000256" key="16">
    <source>
        <dbReference type="ARBA" id="ARBA00023204"/>
    </source>
</evidence>
<proteinExistence type="inferred from homology"/>
<evidence type="ECO:0000256" key="13">
    <source>
        <dbReference type="ARBA" id="ARBA00022763"/>
    </source>
</evidence>
<dbReference type="FunFam" id="1.10.10.10:FF:000337">
    <property type="entry name" value="Methylated-DNA--protein-cysteine methyltransferase"/>
    <property type="match status" value="1"/>
</dbReference>
<evidence type="ECO:0000256" key="20">
    <source>
        <dbReference type="ARBA" id="ARBA00049348"/>
    </source>
</evidence>
<dbReference type="EC" id="2.1.1.63" evidence="6"/>
<dbReference type="Proteomes" id="UP000515163">
    <property type="component" value="Unplaced"/>
</dbReference>
<comment type="catalytic activity">
    <reaction evidence="20">
        <text>a 6-O-methyl-2'-deoxyguanosine in DNA + L-cysteinyl-[protein] = S-methyl-L-cysteinyl-[protein] + a 2'-deoxyguanosine in DNA</text>
        <dbReference type="Rhea" id="RHEA:24000"/>
        <dbReference type="Rhea" id="RHEA-COMP:10131"/>
        <dbReference type="Rhea" id="RHEA-COMP:10132"/>
        <dbReference type="Rhea" id="RHEA-COMP:11367"/>
        <dbReference type="Rhea" id="RHEA-COMP:11368"/>
        <dbReference type="ChEBI" id="CHEBI:29950"/>
        <dbReference type="ChEBI" id="CHEBI:82612"/>
        <dbReference type="ChEBI" id="CHEBI:85445"/>
        <dbReference type="ChEBI" id="CHEBI:85448"/>
        <dbReference type="EC" id="2.1.1.63"/>
    </reaction>
</comment>
<keyword evidence="17" id="KW-0539">Nucleus</keyword>
<evidence type="ECO:0000256" key="6">
    <source>
        <dbReference type="ARBA" id="ARBA00011918"/>
    </source>
</evidence>
<keyword evidence="23" id="KW-1185">Reference proteome</keyword>
<name>A0A6P8HG48_ACTTE</name>
<evidence type="ECO:0000256" key="5">
    <source>
        <dbReference type="ARBA" id="ARBA00008711"/>
    </source>
</evidence>
<evidence type="ECO:0000256" key="12">
    <source>
        <dbReference type="ARBA" id="ARBA00022723"/>
    </source>
</evidence>
<dbReference type="FunCoup" id="A0A6P8HG48">
    <property type="interactions" value="170"/>
</dbReference>
<evidence type="ECO:0000256" key="17">
    <source>
        <dbReference type="ARBA" id="ARBA00023242"/>
    </source>
</evidence>
<keyword evidence="11" id="KW-0808">Transferase</keyword>
<dbReference type="NCBIfam" id="TIGR00589">
    <property type="entry name" value="ogt"/>
    <property type="match status" value="1"/>
</dbReference>
<dbReference type="InterPro" id="IPR036631">
    <property type="entry name" value="MGMT_N_sf"/>
</dbReference>
<feature type="domain" description="Methylguanine DNA methyltransferase ribonuclease-like" evidence="22">
    <location>
        <begin position="7"/>
        <end position="63"/>
    </location>
</feature>
<dbReference type="GO" id="GO:0032259">
    <property type="term" value="P:methylation"/>
    <property type="evidence" value="ECO:0007669"/>
    <property type="project" value="UniProtKB-KW"/>
</dbReference>
<keyword evidence="9" id="KW-0597">Phosphoprotein</keyword>
<dbReference type="Gene3D" id="1.10.10.10">
    <property type="entry name" value="Winged helix-like DNA-binding domain superfamily/Winged helix DNA-binding domain"/>
    <property type="match status" value="1"/>
</dbReference>
<keyword evidence="13" id="KW-0227">DNA damage</keyword>
<organism evidence="23 24">
    <name type="scientific">Actinia tenebrosa</name>
    <name type="common">Australian red waratah sea anemone</name>
    <dbReference type="NCBI Taxonomy" id="6105"/>
    <lineage>
        <taxon>Eukaryota</taxon>
        <taxon>Metazoa</taxon>
        <taxon>Cnidaria</taxon>
        <taxon>Anthozoa</taxon>
        <taxon>Hexacorallia</taxon>
        <taxon>Actiniaria</taxon>
        <taxon>Actiniidae</taxon>
        <taxon>Actinia</taxon>
    </lineage>
</organism>
<feature type="domain" description="Methylated-DNA-[protein]-cysteine S-methyltransferase DNA binding" evidence="21">
    <location>
        <begin position="86"/>
        <end position="167"/>
    </location>
</feature>
<keyword evidence="14" id="KW-0862">Zinc</keyword>
<comment type="subcellular location">
    <subcellularLocation>
        <location evidence="4">Nucleus</location>
    </subcellularLocation>
</comment>
<dbReference type="GeneID" id="116292239"/>
<dbReference type="InParanoid" id="A0A6P8HG48"/>
<dbReference type="AlphaFoldDB" id="A0A6P8HG48"/>
<evidence type="ECO:0000256" key="18">
    <source>
        <dbReference type="ARBA" id="ARBA00030795"/>
    </source>
</evidence>
<evidence type="ECO:0000256" key="2">
    <source>
        <dbReference type="ARBA" id="ARBA00001947"/>
    </source>
</evidence>
<evidence type="ECO:0000256" key="3">
    <source>
        <dbReference type="ARBA" id="ARBA00003317"/>
    </source>
</evidence>
<dbReference type="InterPro" id="IPR036388">
    <property type="entry name" value="WH-like_DNA-bd_sf"/>
</dbReference>
<dbReference type="KEGG" id="aten:116292239"/>
<sequence length="173" mass="19673">MDTISSSFYDSPVGTYEVSADKDGILSIKLISKEKIEEHEKTMPSSARKHIQDCLKWMDVYFTDLSKIDKIKSPVLNTARFRHKKFCCHVWKMLLEELHPGQTMSYGEVAKLAGNPKAARAVGMAMKSNPFSIIMPCHRVLSRDGIGNYSSLNGVTTKRWLLEHENVNMEKLH</sequence>
<dbReference type="OrthoDB" id="1907495at2759"/>
<keyword evidence="15" id="KW-0238">DNA-binding</keyword>
<dbReference type="CDD" id="cd06445">
    <property type="entry name" value="ATase"/>
    <property type="match status" value="1"/>
</dbReference>
<comment type="cofactor">
    <cofactor evidence="2">
        <name>Zn(2+)</name>
        <dbReference type="ChEBI" id="CHEBI:29105"/>
    </cofactor>
</comment>
<keyword evidence="8" id="KW-0963">Cytoplasm</keyword>
<dbReference type="InterPro" id="IPR008332">
    <property type="entry name" value="MethylG_MeTrfase_N"/>
</dbReference>
<dbReference type="GO" id="GO:0003908">
    <property type="term" value="F:methylated-DNA-[protein]-cysteine S-methyltransferase activity"/>
    <property type="evidence" value="ECO:0007669"/>
    <property type="project" value="UniProtKB-EC"/>
</dbReference>
<evidence type="ECO:0000256" key="8">
    <source>
        <dbReference type="ARBA" id="ARBA00022490"/>
    </source>
</evidence>
<dbReference type="GO" id="GO:0006281">
    <property type="term" value="P:DNA repair"/>
    <property type="evidence" value="ECO:0007669"/>
    <property type="project" value="UniProtKB-KW"/>
</dbReference>
<evidence type="ECO:0000259" key="21">
    <source>
        <dbReference type="Pfam" id="PF01035"/>
    </source>
</evidence>
<reference evidence="24" key="1">
    <citation type="submission" date="2025-08" db="UniProtKB">
        <authorList>
            <consortium name="RefSeq"/>
        </authorList>
    </citation>
    <scope>IDENTIFICATION</scope>
    <source>
        <tissue evidence="24">Tentacle</tissue>
    </source>
</reference>
<dbReference type="SUPFAM" id="SSF46767">
    <property type="entry name" value="Methylated DNA-protein cysteine methyltransferase, C-terminal domain"/>
    <property type="match status" value="1"/>
</dbReference>
<evidence type="ECO:0000256" key="9">
    <source>
        <dbReference type="ARBA" id="ARBA00022553"/>
    </source>
</evidence>
<keyword evidence="12" id="KW-0479">Metal-binding</keyword>
<evidence type="ECO:0000313" key="23">
    <source>
        <dbReference type="Proteomes" id="UP000515163"/>
    </source>
</evidence>
<comment type="similarity">
    <text evidence="5">Belongs to the MGMT family.</text>
</comment>
<comment type="catalytic activity">
    <reaction evidence="1">
        <text>a 4-O-methyl-thymidine in DNA + L-cysteinyl-[protein] = a thymidine in DNA + S-methyl-L-cysteinyl-[protein]</text>
        <dbReference type="Rhea" id="RHEA:53428"/>
        <dbReference type="Rhea" id="RHEA-COMP:10131"/>
        <dbReference type="Rhea" id="RHEA-COMP:10132"/>
        <dbReference type="Rhea" id="RHEA-COMP:13555"/>
        <dbReference type="Rhea" id="RHEA-COMP:13556"/>
        <dbReference type="ChEBI" id="CHEBI:29950"/>
        <dbReference type="ChEBI" id="CHEBI:82612"/>
        <dbReference type="ChEBI" id="CHEBI:137386"/>
        <dbReference type="ChEBI" id="CHEBI:137387"/>
        <dbReference type="EC" id="2.1.1.63"/>
    </reaction>
</comment>
<evidence type="ECO:0000256" key="15">
    <source>
        <dbReference type="ARBA" id="ARBA00023125"/>
    </source>
</evidence>
<dbReference type="InterPro" id="IPR014048">
    <property type="entry name" value="MethylDNA_cys_MeTrfase_DNA-bd"/>
</dbReference>
<keyword evidence="16" id="KW-0234">DNA repair</keyword>
<dbReference type="RefSeq" id="XP_031555379.1">
    <property type="nucleotide sequence ID" value="XM_031699519.1"/>
</dbReference>
<evidence type="ECO:0000256" key="14">
    <source>
        <dbReference type="ARBA" id="ARBA00022833"/>
    </source>
</evidence>
<dbReference type="PANTHER" id="PTHR46460:SF1">
    <property type="entry name" value="METHYLATED-DNA--PROTEIN-CYSTEINE METHYLTRANSFERASE"/>
    <property type="match status" value="1"/>
</dbReference>
<dbReference type="GO" id="GO:0003677">
    <property type="term" value="F:DNA binding"/>
    <property type="evidence" value="ECO:0007669"/>
    <property type="project" value="UniProtKB-KW"/>
</dbReference>
<evidence type="ECO:0000256" key="4">
    <source>
        <dbReference type="ARBA" id="ARBA00004123"/>
    </source>
</evidence>
<evidence type="ECO:0000256" key="19">
    <source>
        <dbReference type="ARBA" id="ARBA00031621"/>
    </source>
</evidence>
<dbReference type="Pfam" id="PF01035">
    <property type="entry name" value="DNA_binding_1"/>
    <property type="match status" value="1"/>
</dbReference>
<dbReference type="InterPro" id="IPR001497">
    <property type="entry name" value="MethylDNA_cys_MeTrfase_AS"/>
</dbReference>
<dbReference type="GO" id="GO:0046872">
    <property type="term" value="F:metal ion binding"/>
    <property type="evidence" value="ECO:0007669"/>
    <property type="project" value="UniProtKB-KW"/>
</dbReference>
<dbReference type="GO" id="GO:0005654">
    <property type="term" value="C:nucleoplasm"/>
    <property type="evidence" value="ECO:0007669"/>
    <property type="project" value="TreeGrafter"/>
</dbReference>
<dbReference type="PROSITE" id="PS00374">
    <property type="entry name" value="MGMT"/>
    <property type="match status" value="1"/>
</dbReference>
<protein>
    <recommendedName>
        <fullName evidence="7">Methylated-DNA--protein-cysteine methyltransferase</fullName>
        <ecNumber evidence="6">2.1.1.63</ecNumber>
    </recommendedName>
    <alternativeName>
        <fullName evidence="18">6-O-methylguanine-DNA methyltransferase</fullName>
    </alternativeName>
    <alternativeName>
        <fullName evidence="19">O-6-methylguanine-DNA-alkyltransferase</fullName>
    </alternativeName>
</protein>
<keyword evidence="10" id="KW-0489">Methyltransferase</keyword>
<evidence type="ECO:0000256" key="1">
    <source>
        <dbReference type="ARBA" id="ARBA00001286"/>
    </source>
</evidence>
<evidence type="ECO:0000259" key="22">
    <source>
        <dbReference type="Pfam" id="PF02870"/>
    </source>
</evidence>
<dbReference type="Pfam" id="PF02870">
    <property type="entry name" value="Methyltransf_1N"/>
    <property type="match status" value="1"/>
</dbReference>
<comment type="function">
    <text evidence="3">Involved in the cellular defense against the biological effects of O6-methylguanine (O6-MeG) and O4-methylthymine (O4-MeT) in DNA. Repairs the methylated nucleobase in DNA by stoichiometrically transferring the methyl group to a cysteine residue in the enzyme. This is a suicide reaction: the enzyme is irreversibly inactivated.</text>
</comment>
<dbReference type="SUPFAM" id="SSF53155">
    <property type="entry name" value="Methylated DNA-protein cysteine methyltransferase domain"/>
    <property type="match status" value="1"/>
</dbReference>
<dbReference type="PANTHER" id="PTHR46460">
    <property type="entry name" value="METHYLATED-DNA--PROTEIN-CYSTEINE METHYLTRANSFERASE"/>
    <property type="match status" value="1"/>
</dbReference>
<evidence type="ECO:0000256" key="11">
    <source>
        <dbReference type="ARBA" id="ARBA00022679"/>
    </source>
</evidence>
<dbReference type="Gene3D" id="3.30.160.70">
    <property type="entry name" value="Methylated DNA-protein cysteine methyltransferase domain"/>
    <property type="match status" value="1"/>
</dbReference>
<evidence type="ECO:0000256" key="7">
    <source>
        <dbReference type="ARBA" id="ARBA00015377"/>
    </source>
</evidence>
<accession>A0A6P8HG48</accession>